<dbReference type="AlphaFoldDB" id="H2ZLS3"/>
<evidence type="ECO:0000313" key="3">
    <source>
        <dbReference type="Proteomes" id="UP000007875"/>
    </source>
</evidence>
<dbReference type="Ensembl" id="ENSCSAVT00000018740.1">
    <property type="protein sequence ID" value="ENSCSAVP00000018539.1"/>
    <property type="gene ID" value="ENSCSAVG00000010884.1"/>
</dbReference>
<protein>
    <submittedName>
        <fullName evidence="2">Uncharacterized protein</fullName>
    </submittedName>
</protein>
<evidence type="ECO:0000313" key="2">
    <source>
        <dbReference type="Ensembl" id="ENSCSAVP00000018539.1"/>
    </source>
</evidence>
<reference evidence="3" key="1">
    <citation type="submission" date="2003-08" db="EMBL/GenBank/DDBJ databases">
        <authorList>
            <person name="Birren B."/>
            <person name="Nusbaum C."/>
            <person name="Abebe A."/>
            <person name="Abouelleil A."/>
            <person name="Adekoya E."/>
            <person name="Ait-zahra M."/>
            <person name="Allen N."/>
            <person name="Allen T."/>
            <person name="An P."/>
            <person name="Anderson M."/>
            <person name="Anderson S."/>
            <person name="Arachchi H."/>
            <person name="Armbruster J."/>
            <person name="Bachantsang P."/>
            <person name="Baldwin J."/>
            <person name="Barry A."/>
            <person name="Bayul T."/>
            <person name="Blitshsteyn B."/>
            <person name="Bloom T."/>
            <person name="Blye J."/>
            <person name="Boguslavskiy L."/>
            <person name="Borowsky M."/>
            <person name="Boukhgalter B."/>
            <person name="Brunache A."/>
            <person name="Butler J."/>
            <person name="Calixte N."/>
            <person name="Calvo S."/>
            <person name="Camarata J."/>
            <person name="Campo K."/>
            <person name="Chang J."/>
            <person name="Cheshatsang Y."/>
            <person name="Citroen M."/>
            <person name="Collymore A."/>
            <person name="Considine T."/>
            <person name="Cook A."/>
            <person name="Cooke P."/>
            <person name="Corum B."/>
            <person name="Cuomo C."/>
            <person name="David R."/>
            <person name="Dawoe T."/>
            <person name="Degray S."/>
            <person name="Dodge S."/>
            <person name="Dooley K."/>
            <person name="Dorje P."/>
            <person name="Dorjee K."/>
            <person name="Dorris L."/>
            <person name="Duffey N."/>
            <person name="Dupes A."/>
            <person name="Elkins T."/>
            <person name="Engels R."/>
            <person name="Erickson J."/>
            <person name="Farina A."/>
            <person name="Faro S."/>
            <person name="Ferreira P."/>
            <person name="Fischer H."/>
            <person name="Fitzgerald M."/>
            <person name="Foley K."/>
            <person name="Gage D."/>
            <person name="Galagan J."/>
            <person name="Gearin G."/>
            <person name="Gnerre S."/>
            <person name="Gnirke A."/>
            <person name="Goyette A."/>
            <person name="Graham J."/>
            <person name="Grandbois E."/>
            <person name="Gyaltsen K."/>
            <person name="Hafez N."/>
            <person name="Hagopian D."/>
            <person name="Hagos B."/>
            <person name="Hall J."/>
            <person name="Hatcher B."/>
            <person name="Heller A."/>
            <person name="Higgins H."/>
            <person name="Honan T."/>
            <person name="Horn A."/>
            <person name="Houde N."/>
            <person name="Hughes L."/>
            <person name="Hulme W."/>
            <person name="Husby E."/>
            <person name="Iliev I."/>
            <person name="Jaffe D."/>
            <person name="Jones C."/>
            <person name="Kamal M."/>
            <person name="Kamat A."/>
            <person name="Kamvysselis M."/>
            <person name="Karlsson E."/>
            <person name="Kells C."/>
            <person name="Kieu A."/>
            <person name="Kisner P."/>
            <person name="Kodira C."/>
            <person name="Kulbokas E."/>
            <person name="Labutti K."/>
            <person name="Lama D."/>
            <person name="Landers T."/>
            <person name="Leger J."/>
            <person name="Levine S."/>
            <person name="Lewis D."/>
            <person name="Lewis T."/>
            <person name="Lindblad-toh K."/>
            <person name="Liu X."/>
            <person name="Lokyitsang T."/>
            <person name="Lokyitsang Y."/>
            <person name="Lucien O."/>
            <person name="Lui A."/>
            <person name="Ma L.J."/>
            <person name="Mabbitt R."/>
            <person name="Macdonald J."/>
            <person name="Maclean C."/>
            <person name="Major J."/>
            <person name="Manning J."/>
            <person name="Marabella R."/>
            <person name="Maru K."/>
            <person name="Matthews C."/>
            <person name="Mauceli E."/>
            <person name="Mccarthy M."/>
            <person name="Mcdonough S."/>
            <person name="Mcghee T."/>
            <person name="Meldrim J."/>
            <person name="Meneus L."/>
            <person name="Mesirov J."/>
            <person name="Mihalev A."/>
            <person name="Mihova T."/>
            <person name="Mikkelsen T."/>
            <person name="Mlenga V."/>
            <person name="Moru K."/>
            <person name="Mozes J."/>
            <person name="Mulrain L."/>
            <person name="Munson G."/>
            <person name="Naylor J."/>
            <person name="Newes C."/>
            <person name="Nguyen C."/>
            <person name="Nguyen N."/>
            <person name="Nguyen T."/>
            <person name="Nicol R."/>
            <person name="Nielsen C."/>
            <person name="Nizzari M."/>
            <person name="Norbu C."/>
            <person name="Norbu N."/>
            <person name="O'donnell P."/>
            <person name="Okoawo O."/>
            <person name="O'leary S."/>
            <person name="Omotosho B."/>
            <person name="O'neill K."/>
            <person name="Osman S."/>
            <person name="Parker S."/>
            <person name="Perrin D."/>
            <person name="Phunkhang P."/>
            <person name="Piqani B."/>
            <person name="Purcell S."/>
            <person name="Rachupka T."/>
            <person name="Ramasamy U."/>
            <person name="Rameau R."/>
            <person name="Ray V."/>
            <person name="Raymond C."/>
            <person name="Retta R."/>
            <person name="Richardson S."/>
            <person name="Rise C."/>
            <person name="Rodriguez J."/>
            <person name="Rogers J."/>
            <person name="Rogov P."/>
            <person name="Rutman M."/>
            <person name="Schupbach R."/>
            <person name="Seaman C."/>
            <person name="Settipalli S."/>
            <person name="Sharpe T."/>
            <person name="Sheridan J."/>
            <person name="Sherpa N."/>
            <person name="Shi J."/>
            <person name="Smirnov S."/>
            <person name="Smith C."/>
            <person name="Sougnez C."/>
            <person name="Spencer B."/>
            <person name="Stalker J."/>
            <person name="Stange-thomann N."/>
            <person name="Stavropoulos S."/>
            <person name="Stetson K."/>
            <person name="Stone C."/>
            <person name="Stone S."/>
            <person name="Stubbs M."/>
            <person name="Talamas J."/>
            <person name="Tchuinga P."/>
            <person name="Tenzing P."/>
            <person name="Tesfaye S."/>
            <person name="Theodore J."/>
            <person name="Thoulutsang Y."/>
            <person name="Topham K."/>
            <person name="Towey S."/>
            <person name="Tsamla T."/>
            <person name="Tsomo N."/>
            <person name="Vallee D."/>
            <person name="Vassiliev H."/>
            <person name="Venkataraman V."/>
            <person name="Vinson J."/>
            <person name="Vo A."/>
            <person name="Wade C."/>
            <person name="Wang S."/>
            <person name="Wangchuk T."/>
            <person name="Wangdi T."/>
            <person name="Whittaker C."/>
            <person name="Wilkinson J."/>
            <person name="Wu Y."/>
            <person name="Wyman D."/>
            <person name="Yadav S."/>
            <person name="Yang S."/>
            <person name="Yang X."/>
            <person name="Yeager S."/>
            <person name="Yee E."/>
            <person name="Young G."/>
            <person name="Zainoun J."/>
            <person name="Zembeck L."/>
            <person name="Zimmer A."/>
            <person name="Zody M."/>
            <person name="Lander E."/>
        </authorList>
    </citation>
    <scope>NUCLEOTIDE SEQUENCE [LARGE SCALE GENOMIC DNA]</scope>
</reference>
<keyword evidence="3" id="KW-1185">Reference proteome</keyword>
<feature type="compositionally biased region" description="Basic residues" evidence="1">
    <location>
        <begin position="250"/>
        <end position="261"/>
    </location>
</feature>
<feature type="compositionally biased region" description="Basic residues" evidence="1">
    <location>
        <begin position="173"/>
        <end position="185"/>
    </location>
</feature>
<reference evidence="2" key="3">
    <citation type="submission" date="2025-09" db="UniProtKB">
        <authorList>
            <consortium name="Ensembl"/>
        </authorList>
    </citation>
    <scope>IDENTIFICATION</scope>
</reference>
<name>H2ZLS3_CIOSA</name>
<feature type="compositionally biased region" description="Basic and acidic residues" evidence="1">
    <location>
        <begin position="194"/>
        <end position="205"/>
    </location>
</feature>
<dbReference type="Proteomes" id="UP000007875">
    <property type="component" value="Unassembled WGS sequence"/>
</dbReference>
<feature type="compositionally biased region" description="Basic and acidic residues" evidence="1">
    <location>
        <begin position="215"/>
        <end position="227"/>
    </location>
</feature>
<proteinExistence type="predicted"/>
<feature type="region of interest" description="Disordered" evidence="1">
    <location>
        <begin position="171"/>
        <end position="261"/>
    </location>
</feature>
<accession>H2ZLS3</accession>
<reference evidence="2" key="2">
    <citation type="submission" date="2025-08" db="UniProtKB">
        <authorList>
            <consortium name="Ensembl"/>
        </authorList>
    </citation>
    <scope>IDENTIFICATION</scope>
</reference>
<organism evidence="2 3">
    <name type="scientific">Ciona savignyi</name>
    <name type="common">Pacific transparent sea squirt</name>
    <dbReference type="NCBI Taxonomy" id="51511"/>
    <lineage>
        <taxon>Eukaryota</taxon>
        <taxon>Metazoa</taxon>
        <taxon>Chordata</taxon>
        <taxon>Tunicata</taxon>
        <taxon>Ascidiacea</taxon>
        <taxon>Phlebobranchia</taxon>
        <taxon>Cionidae</taxon>
        <taxon>Ciona</taxon>
    </lineage>
</organism>
<sequence length="261" mass="30395">MARIGRLIKFLLDYNSPSEAEKSNEKSHIWQFLFFLLKIYFRLKQDNHVTRLLLRSTSGSEFEKRVLLKTLEEDATLAHLLLDFGVTVSGECVVKSVEHGHLDLVNRFKNDREILFSKEIEELLKIHPSVKNSSNRNMRRCLKLIKSQRGMFEEERRKFEAELLDDATITRNGSKKKKQKSKNKRNAPNIQLEIPEKLENSRENKPNAANIQLDIPEKLENSSKNRPDSAPNCERESDDTLVFNGELPKPGKRKRKNKKKN</sequence>
<evidence type="ECO:0000256" key="1">
    <source>
        <dbReference type="SAM" id="MobiDB-lite"/>
    </source>
</evidence>
<dbReference type="HOGENOM" id="CLU_1067620_0_0_1"/>